<dbReference type="InterPro" id="IPR035906">
    <property type="entry name" value="MetI-like_sf"/>
</dbReference>
<keyword evidence="10" id="KW-1185">Reference proteome</keyword>
<dbReference type="EMBL" id="BQKC01000001">
    <property type="protein sequence ID" value="GJM55167.1"/>
    <property type="molecule type" value="Genomic_DNA"/>
</dbReference>
<feature type="transmembrane region" description="Helical" evidence="7">
    <location>
        <begin position="306"/>
        <end position="332"/>
    </location>
</feature>
<feature type="transmembrane region" description="Helical" evidence="7">
    <location>
        <begin position="9"/>
        <end position="26"/>
    </location>
</feature>
<dbReference type="PANTHER" id="PTHR43163:SF7">
    <property type="entry name" value="DIPEPTIDE-TRANSPORT INTEGRAL MEMBRANE PROTEIN ABC TRANSPORTER DPPB-RELATED"/>
    <property type="match status" value="1"/>
</dbReference>
<evidence type="ECO:0000256" key="1">
    <source>
        <dbReference type="ARBA" id="ARBA00004651"/>
    </source>
</evidence>
<name>A0AAV5B1Q4_9ACTN</name>
<evidence type="ECO:0000259" key="8">
    <source>
        <dbReference type="PROSITE" id="PS50928"/>
    </source>
</evidence>
<proteinExistence type="inferred from homology"/>
<comment type="caution">
    <text evidence="9">The sequence shown here is derived from an EMBL/GenBank/DDBJ whole genome shotgun (WGS) entry which is preliminary data.</text>
</comment>
<feature type="transmembrane region" description="Helical" evidence="7">
    <location>
        <begin position="264"/>
        <end position="286"/>
    </location>
</feature>
<dbReference type="RefSeq" id="WP_135977613.1">
    <property type="nucleotide sequence ID" value="NZ_BQKC01000001.1"/>
</dbReference>
<dbReference type="Pfam" id="PF00528">
    <property type="entry name" value="BPD_transp_1"/>
    <property type="match status" value="1"/>
</dbReference>
<organism evidence="9 10">
    <name type="scientific">Granulimonas faecalis</name>
    <dbReference type="NCBI Taxonomy" id="2894155"/>
    <lineage>
        <taxon>Bacteria</taxon>
        <taxon>Bacillati</taxon>
        <taxon>Actinomycetota</taxon>
        <taxon>Coriobacteriia</taxon>
        <taxon>Coriobacteriales</taxon>
        <taxon>Kribbibacteriaceae</taxon>
        <taxon>Granulimonas</taxon>
    </lineage>
</organism>
<keyword evidence="4 7" id="KW-0812">Transmembrane</keyword>
<feature type="transmembrane region" description="Helical" evidence="7">
    <location>
        <begin position="120"/>
        <end position="138"/>
    </location>
</feature>
<gene>
    <name evidence="9" type="ORF">ATOP_08220</name>
</gene>
<evidence type="ECO:0000256" key="3">
    <source>
        <dbReference type="ARBA" id="ARBA00022475"/>
    </source>
</evidence>
<feature type="domain" description="ABC transmembrane type-1" evidence="8">
    <location>
        <begin position="114"/>
        <end position="325"/>
    </location>
</feature>
<evidence type="ECO:0000313" key="10">
    <source>
        <dbReference type="Proteomes" id="UP001055025"/>
    </source>
</evidence>
<keyword evidence="3" id="KW-1003">Cell membrane</keyword>
<feature type="transmembrane region" description="Helical" evidence="7">
    <location>
        <begin position="203"/>
        <end position="222"/>
    </location>
</feature>
<sequence>MVKYILKRLLQFIPVFIGVTIILFAMENIVPGDPIKLIAGDKALNPETELQLRIANHLIETDSEGKPLYDADGNTIPTPLWKQYGYYINGLLHGDLGNSYSRKLPVTQIFADKYPYTVKLALVGIVIEAVVGIGAGLISAIKRYSFWDVLVTLVTAVLVAMPAFWLGMLLQLFFGVVLKNATGGGFYLPISGAGGPNSEFESWVHYILPGITLAAVSTAYAARIMRSQLLEVMNQDYIRTAKAKGLSRRQVILHHALKNALIPVVTYIGIDFGAMLSGAILTETVFNWPGVGYEIYRAITQRDWPIVMGGVTIIIVVVMVINLVVDVSYAFLDPRIRYGAPKDQG</sequence>
<dbReference type="CDD" id="cd06261">
    <property type="entry name" value="TM_PBP2"/>
    <property type="match status" value="1"/>
</dbReference>
<comment type="subcellular location">
    <subcellularLocation>
        <location evidence="1 7">Cell membrane</location>
        <topology evidence="1 7">Multi-pass membrane protein</topology>
    </subcellularLocation>
</comment>
<reference evidence="9" key="1">
    <citation type="journal article" date="2022" name="Int. J. Syst. Evol. Microbiol.">
        <title>Granulimonas faecalis gen. nov., sp. nov., and Leptogranulimonas caecicola gen. nov., sp. nov., novel lactate-producing Atopobiaceae bacteria isolated from mouse intestines, and an emended description of the family Atopobiaceae.</title>
        <authorList>
            <person name="Morinaga K."/>
            <person name="Kusada H."/>
            <person name="Sakamoto S."/>
            <person name="Murakami T."/>
            <person name="Toyoda A."/>
            <person name="Mori H."/>
            <person name="Meng X.Y."/>
            <person name="Takashino M."/>
            <person name="Murotomi K."/>
            <person name="Tamaki H."/>
        </authorList>
    </citation>
    <scope>NUCLEOTIDE SEQUENCE</scope>
    <source>
        <strain evidence="9">OPF53</strain>
    </source>
</reference>
<accession>A0AAV5B1Q4</accession>
<evidence type="ECO:0000256" key="2">
    <source>
        <dbReference type="ARBA" id="ARBA00022448"/>
    </source>
</evidence>
<evidence type="ECO:0000313" key="9">
    <source>
        <dbReference type="EMBL" id="GJM55167.1"/>
    </source>
</evidence>
<feature type="transmembrane region" description="Helical" evidence="7">
    <location>
        <begin position="150"/>
        <end position="174"/>
    </location>
</feature>
<dbReference type="GO" id="GO:0055085">
    <property type="term" value="P:transmembrane transport"/>
    <property type="evidence" value="ECO:0007669"/>
    <property type="project" value="InterPro"/>
</dbReference>
<keyword evidence="5 7" id="KW-1133">Transmembrane helix</keyword>
<dbReference type="Proteomes" id="UP001055025">
    <property type="component" value="Unassembled WGS sequence"/>
</dbReference>
<dbReference type="AlphaFoldDB" id="A0AAV5B1Q4"/>
<keyword evidence="2 7" id="KW-0813">Transport</keyword>
<dbReference type="PROSITE" id="PS50928">
    <property type="entry name" value="ABC_TM1"/>
    <property type="match status" value="1"/>
</dbReference>
<dbReference type="SUPFAM" id="SSF161098">
    <property type="entry name" value="MetI-like"/>
    <property type="match status" value="1"/>
</dbReference>
<dbReference type="Gene3D" id="1.10.3720.10">
    <property type="entry name" value="MetI-like"/>
    <property type="match status" value="1"/>
</dbReference>
<keyword evidence="6 7" id="KW-0472">Membrane</keyword>
<evidence type="ECO:0000256" key="5">
    <source>
        <dbReference type="ARBA" id="ARBA00022989"/>
    </source>
</evidence>
<protein>
    <submittedName>
        <fullName evidence="9">Dipeptide-transport integral membrane protein ABC transporter DppB</fullName>
    </submittedName>
</protein>
<evidence type="ECO:0000256" key="4">
    <source>
        <dbReference type="ARBA" id="ARBA00022692"/>
    </source>
</evidence>
<dbReference type="PANTHER" id="PTHR43163">
    <property type="entry name" value="DIPEPTIDE TRANSPORT SYSTEM PERMEASE PROTEIN DPPB-RELATED"/>
    <property type="match status" value="1"/>
</dbReference>
<comment type="similarity">
    <text evidence="7">Belongs to the binding-protein-dependent transport system permease family.</text>
</comment>
<evidence type="ECO:0000256" key="7">
    <source>
        <dbReference type="RuleBase" id="RU363032"/>
    </source>
</evidence>
<dbReference type="GO" id="GO:0005886">
    <property type="term" value="C:plasma membrane"/>
    <property type="evidence" value="ECO:0007669"/>
    <property type="project" value="UniProtKB-SubCell"/>
</dbReference>
<dbReference type="InterPro" id="IPR000515">
    <property type="entry name" value="MetI-like"/>
</dbReference>
<evidence type="ECO:0000256" key="6">
    <source>
        <dbReference type="ARBA" id="ARBA00023136"/>
    </source>
</evidence>